<gene>
    <name evidence="1" type="ORF">PGLA2088_LOCUS6300</name>
</gene>
<accession>A0A813I7G3</accession>
<evidence type="ECO:0000313" key="1">
    <source>
        <dbReference type="EMBL" id="CAE8648131.1"/>
    </source>
</evidence>
<feature type="non-terminal residue" evidence="1">
    <location>
        <position position="206"/>
    </location>
</feature>
<reference evidence="1" key="1">
    <citation type="submission" date="2021-02" db="EMBL/GenBank/DDBJ databases">
        <authorList>
            <person name="Dougan E. K."/>
            <person name="Rhodes N."/>
            <person name="Thang M."/>
            <person name="Chan C."/>
        </authorList>
    </citation>
    <scope>NUCLEOTIDE SEQUENCE</scope>
</reference>
<feature type="non-terminal residue" evidence="1">
    <location>
        <position position="1"/>
    </location>
</feature>
<protein>
    <submittedName>
        <fullName evidence="1">Uncharacterized protein</fullName>
    </submittedName>
</protein>
<dbReference type="InterPro" id="IPR011989">
    <property type="entry name" value="ARM-like"/>
</dbReference>
<dbReference type="Gene3D" id="1.25.10.10">
    <property type="entry name" value="Leucine-rich Repeat Variant"/>
    <property type="match status" value="1"/>
</dbReference>
<name>A0A813I7G3_POLGL</name>
<comment type="caution">
    <text evidence="1">The sequence shown here is derived from an EMBL/GenBank/DDBJ whole genome shotgun (WGS) entry which is preliminary data.</text>
</comment>
<dbReference type="Proteomes" id="UP000626109">
    <property type="component" value="Unassembled WGS sequence"/>
</dbReference>
<dbReference type="AlphaFoldDB" id="A0A813I7G3"/>
<organism evidence="1 2">
    <name type="scientific">Polarella glacialis</name>
    <name type="common">Dinoflagellate</name>
    <dbReference type="NCBI Taxonomy" id="89957"/>
    <lineage>
        <taxon>Eukaryota</taxon>
        <taxon>Sar</taxon>
        <taxon>Alveolata</taxon>
        <taxon>Dinophyceae</taxon>
        <taxon>Suessiales</taxon>
        <taxon>Suessiaceae</taxon>
        <taxon>Polarella</taxon>
    </lineage>
</organism>
<proteinExistence type="predicted"/>
<evidence type="ECO:0000313" key="2">
    <source>
        <dbReference type="Proteomes" id="UP000626109"/>
    </source>
</evidence>
<dbReference type="SUPFAM" id="SSF48371">
    <property type="entry name" value="ARM repeat"/>
    <property type="match status" value="1"/>
</dbReference>
<dbReference type="EMBL" id="CAJNNW010006235">
    <property type="protein sequence ID" value="CAE8648131.1"/>
    <property type="molecule type" value="Genomic_DNA"/>
</dbReference>
<sequence length="206" mass="21780">VQQLQQHLDGLQVDDVQELITVLRCLQDGVEEGSLVIKSLRLLRAFLERHLSLHDRASQQGLVPALVAAMRAHPHLDVMVSGVAVLSALLEGAGRRGLLGSDVASINVALGPGGGEDLPVLSAATGEDLVTLVAKSGGIDVLTDGLHRYPACEQLQERGCCCLGLLAKGGQQPNRVSAGYQRGKHAESAVMLRSQARRLISRHGGL</sequence>
<dbReference type="InterPro" id="IPR016024">
    <property type="entry name" value="ARM-type_fold"/>
</dbReference>